<dbReference type="AlphaFoldDB" id="A0A1Y6M3I4"/>
<feature type="transmembrane region" description="Helical" evidence="2">
    <location>
        <begin position="55"/>
        <end position="75"/>
    </location>
</feature>
<gene>
    <name evidence="3" type="ORF">ZT1A5_G11782</name>
</gene>
<keyword evidence="2" id="KW-0812">Transmembrane</keyword>
<feature type="region of interest" description="Disordered" evidence="1">
    <location>
        <begin position="1"/>
        <end position="23"/>
    </location>
</feature>
<keyword evidence="2" id="KW-1133">Transmembrane helix</keyword>
<feature type="region of interest" description="Disordered" evidence="1">
    <location>
        <begin position="75"/>
        <end position="110"/>
    </location>
</feature>
<evidence type="ECO:0000313" key="3">
    <source>
        <dbReference type="EMBL" id="SMY30330.1"/>
    </source>
</evidence>
<evidence type="ECO:0000256" key="2">
    <source>
        <dbReference type="SAM" id="Phobius"/>
    </source>
</evidence>
<accession>A0A1Y6M3I4</accession>
<dbReference type="Proteomes" id="UP000215453">
    <property type="component" value="Chromosome 17"/>
</dbReference>
<dbReference type="EMBL" id="LT882692">
    <property type="protein sequence ID" value="SMY30330.1"/>
    <property type="molecule type" value="Genomic_DNA"/>
</dbReference>
<evidence type="ECO:0000313" key="4">
    <source>
        <dbReference type="Proteomes" id="UP000215453"/>
    </source>
</evidence>
<reference evidence="3 4" key="1">
    <citation type="submission" date="2016-10" db="EMBL/GenBank/DDBJ databases">
        <authorList>
            <person name="Varghese N."/>
        </authorList>
    </citation>
    <scope>NUCLEOTIDE SEQUENCE [LARGE SCALE GENOMIC DNA]</scope>
</reference>
<organism evidence="3 4">
    <name type="scientific">Zymoseptoria tritici ST99CH_1A5</name>
    <dbReference type="NCBI Taxonomy" id="1276529"/>
    <lineage>
        <taxon>Eukaryota</taxon>
        <taxon>Fungi</taxon>
        <taxon>Dikarya</taxon>
        <taxon>Ascomycota</taxon>
        <taxon>Pezizomycotina</taxon>
        <taxon>Dothideomycetes</taxon>
        <taxon>Dothideomycetidae</taxon>
        <taxon>Mycosphaerellales</taxon>
        <taxon>Mycosphaerellaceae</taxon>
        <taxon>Zymoseptoria</taxon>
    </lineage>
</organism>
<protein>
    <submittedName>
        <fullName evidence="3">Uncharacterized protein</fullName>
    </submittedName>
</protein>
<feature type="compositionally biased region" description="Low complexity" evidence="1">
    <location>
        <begin position="14"/>
        <end position="23"/>
    </location>
</feature>
<name>A0A1Y6M3I4_ZYMTR</name>
<proteinExistence type="predicted"/>
<keyword evidence="2" id="KW-0472">Membrane</keyword>
<sequence length="131" mass="13939">MSPPTAECSASKKTTTTTTTTTRTTARAKITQLWLASKAEIKFTFQALTRVELRWLILCLTIVSLVLLAGTLSSFSSSSPYWTKKSASLVQSRSPPPTTTSTTGSENRGACAGDSGGVAVCPMPDVGYLNW</sequence>
<evidence type="ECO:0000256" key="1">
    <source>
        <dbReference type="SAM" id="MobiDB-lite"/>
    </source>
</evidence>